<feature type="transmembrane region" description="Helical" evidence="6">
    <location>
        <begin position="270"/>
        <end position="289"/>
    </location>
</feature>
<dbReference type="Proteomes" id="UP000675920">
    <property type="component" value="Unplaced"/>
</dbReference>
<sequence>MPDARLSARHILPWGAAALGTLVLLWVLGPILTPFVMAAVLGYMLEPGVTWLVRRRLPRPLAVLLMILALVLVVVALALVVVPIVVKEGAALSGKLPLLLDRLNSHVAPRLGEWLNTEIRFDFESARSLLTEKLAESGDGIYRSVFDSLRIGTGKVMGVVGLLALVPVVLFYLLLDWNLIVSKIARLIPLPLRPRVTRLVGEVDAVLAQFLRGQIVVMLALAAFYSVGLVFTGLDVALPVGIITGLLVFVPYIGYSLGLVLAVLSGLLQFGSWGGLVGIAIVYSLGQALESFVLTPRLVGERIGLHPITVIFALMAFGQLFGFVGVLVALPVSAVLAVGVQHLLRHYFDSPLYHGGDRIVLAKPQDGAPD</sequence>
<dbReference type="RefSeq" id="WP_051379133.1">
    <property type="nucleotide sequence ID" value="NZ_KI519500.1"/>
</dbReference>
<dbReference type="GO" id="GO:0016020">
    <property type="term" value="C:membrane"/>
    <property type="evidence" value="ECO:0007669"/>
    <property type="project" value="UniProtKB-SubCell"/>
</dbReference>
<keyword evidence="7" id="KW-1185">Reference proteome</keyword>
<reference evidence="8" key="2">
    <citation type="journal article" date="2022" name="EMBO J.">
        <title>Cryo-EM structures of pentameric autoinducer-2 exporter from Escherichia coli reveal its transport mechanism.</title>
        <authorList>
            <person name="Khera R."/>
            <person name="Mehdipour A.R."/>
            <person name="Bolla J.R."/>
            <person name="Kahnt J."/>
            <person name="Welsch S."/>
            <person name="Ermler U."/>
            <person name="Muenke C."/>
            <person name="Robinson C.V."/>
            <person name="Hummer G."/>
            <person name="Xie H."/>
            <person name="Michel H."/>
        </authorList>
    </citation>
    <scope>NUCLEOTIDE SEQUENCE</scope>
</reference>
<dbReference type="PANTHER" id="PTHR21716">
    <property type="entry name" value="TRANSMEMBRANE PROTEIN"/>
    <property type="match status" value="1"/>
</dbReference>
<reference evidence="8" key="1">
    <citation type="journal article" date="2010" name="J. Mol. Microbiol. Biotechnol.">
        <title>The autoinducer-2 exporter superfamily.</title>
        <authorList>
            <person name="Rettner R.E."/>
            <person name="Saier M.H. Jr."/>
        </authorList>
    </citation>
    <scope>NUCLEOTIDE SEQUENCE</scope>
</reference>
<dbReference type="PANTHER" id="PTHR21716:SF64">
    <property type="entry name" value="AI-2 TRANSPORT PROTEIN TQSA"/>
    <property type="match status" value="1"/>
</dbReference>
<organism evidence="7 8">
    <name type="scientific">Derxia gummosa DSM 723</name>
    <dbReference type="NCBI Taxonomy" id="1121388"/>
    <lineage>
        <taxon>Bacteria</taxon>
        <taxon>Pseudomonadati</taxon>
        <taxon>Pseudomonadota</taxon>
        <taxon>Betaproteobacteria</taxon>
        <taxon>Burkholderiales</taxon>
        <taxon>Alcaligenaceae</taxon>
        <taxon>Derxia</taxon>
    </lineage>
</organism>
<evidence type="ECO:0000256" key="1">
    <source>
        <dbReference type="ARBA" id="ARBA00004141"/>
    </source>
</evidence>
<feature type="transmembrane region" description="Helical" evidence="6">
    <location>
        <begin position="215"/>
        <end position="234"/>
    </location>
</feature>
<evidence type="ECO:0000256" key="3">
    <source>
        <dbReference type="ARBA" id="ARBA00022692"/>
    </source>
</evidence>
<dbReference type="Pfam" id="PF01594">
    <property type="entry name" value="AI-2E_transport"/>
    <property type="match status" value="1"/>
</dbReference>
<feature type="transmembrane region" description="Helical" evidence="6">
    <location>
        <begin position="240"/>
        <end position="263"/>
    </location>
</feature>
<evidence type="ECO:0000256" key="5">
    <source>
        <dbReference type="ARBA" id="ARBA00023136"/>
    </source>
</evidence>
<evidence type="ECO:0000256" key="2">
    <source>
        <dbReference type="ARBA" id="ARBA00009773"/>
    </source>
</evidence>
<keyword evidence="4 6" id="KW-1133">Transmembrane helix</keyword>
<feature type="transmembrane region" description="Helical" evidence="6">
    <location>
        <begin position="309"/>
        <end position="338"/>
    </location>
</feature>
<dbReference type="InterPro" id="IPR002549">
    <property type="entry name" value="AI-2E-like"/>
</dbReference>
<evidence type="ECO:0000256" key="6">
    <source>
        <dbReference type="SAM" id="Phobius"/>
    </source>
</evidence>
<comment type="subcellular location">
    <subcellularLocation>
        <location evidence="1">Membrane</location>
        <topology evidence="1">Multi-pass membrane protein</topology>
    </subcellularLocation>
</comment>
<name>A0A8B6XAI3_9BURK</name>
<evidence type="ECO:0000313" key="8">
    <source>
        <dbReference type="RefSeq" id="WP_051379133.1"/>
    </source>
</evidence>
<feature type="transmembrane region" description="Helical" evidence="6">
    <location>
        <begin position="61"/>
        <end position="86"/>
    </location>
</feature>
<protein>
    <submittedName>
        <fullName evidence="8">AI-2E family transporter</fullName>
    </submittedName>
</protein>
<dbReference type="AlphaFoldDB" id="A0A8B6XAI3"/>
<keyword evidence="5 6" id="KW-0472">Membrane</keyword>
<evidence type="ECO:0000256" key="4">
    <source>
        <dbReference type="ARBA" id="ARBA00022989"/>
    </source>
</evidence>
<dbReference type="GO" id="GO:0055085">
    <property type="term" value="P:transmembrane transport"/>
    <property type="evidence" value="ECO:0007669"/>
    <property type="project" value="TreeGrafter"/>
</dbReference>
<accession>A0A8B6XAI3</accession>
<dbReference type="OrthoDB" id="5792512at2"/>
<comment type="similarity">
    <text evidence="2">Belongs to the autoinducer-2 exporter (AI-2E) (TC 2.A.86) family.</text>
</comment>
<reference evidence="8" key="3">
    <citation type="submission" date="2025-08" db="UniProtKB">
        <authorList>
            <consortium name="RefSeq"/>
        </authorList>
    </citation>
    <scope>IDENTIFICATION</scope>
</reference>
<evidence type="ECO:0000313" key="7">
    <source>
        <dbReference type="Proteomes" id="UP000675920"/>
    </source>
</evidence>
<keyword evidence="3 6" id="KW-0812">Transmembrane</keyword>
<proteinExistence type="inferred from homology"/>
<feature type="transmembrane region" description="Helical" evidence="6">
    <location>
        <begin position="156"/>
        <end position="175"/>
    </location>
</feature>